<evidence type="ECO:0000313" key="1">
    <source>
        <dbReference type="EMBL" id="SEN59079.1"/>
    </source>
</evidence>
<protein>
    <submittedName>
        <fullName evidence="1">Uncharacterized protein</fullName>
    </submittedName>
</protein>
<evidence type="ECO:0000313" key="2">
    <source>
        <dbReference type="Proteomes" id="UP000183002"/>
    </source>
</evidence>
<dbReference type="AlphaFoldDB" id="A0A1H8HSJ9"/>
<dbReference type="OrthoDB" id="8452017at2"/>
<accession>A0A1H8HSJ9</accession>
<dbReference type="Proteomes" id="UP000183002">
    <property type="component" value="Unassembled WGS sequence"/>
</dbReference>
<organism evidence="1 2">
    <name type="scientific">Pseudorhodobacter antarcticus</name>
    <dbReference type="NCBI Taxonomy" id="1077947"/>
    <lineage>
        <taxon>Bacteria</taxon>
        <taxon>Pseudomonadati</taxon>
        <taxon>Pseudomonadota</taxon>
        <taxon>Alphaproteobacteria</taxon>
        <taxon>Rhodobacterales</taxon>
        <taxon>Paracoccaceae</taxon>
        <taxon>Pseudorhodobacter</taxon>
    </lineage>
</organism>
<dbReference type="EMBL" id="FOCO01000018">
    <property type="protein sequence ID" value="SEN59079.1"/>
    <property type="molecule type" value="Genomic_DNA"/>
</dbReference>
<dbReference type="RefSeq" id="WP_050519874.1">
    <property type="nucleotide sequence ID" value="NZ_FOCO01000018.1"/>
</dbReference>
<name>A0A1H8HSJ9_9RHOB</name>
<sequence length="320" mass="35465">MKEYNVSKDRNATYSWEEIENDIREAVLAFASMIAFAGPDEGVACTFLGIDKDQTDWHTLSTNADQAFPVERHKLYKLAVRAYDHAYQLGDVDFHASGAVDPFNEESYEVLMILQGYPRSDQNGDFSPFEPRSNSPLRNMLETAYARWELEHGNDLSIRQLALLSNMTLPAVRTSISKEGIKTKQIMLSKEALKSLPEEERLGRVASENALSWLRGRRGFIPTISTAGTARMEVLWPAFLKPGADIMEGVQKAIKVLKPSIAALASEAEVEGEWLEGLLGDTPVALDLDALQRLAKALRAPTPAFVGGLVQELLVRQSNA</sequence>
<proteinExistence type="predicted"/>
<reference evidence="1 2" key="1">
    <citation type="submission" date="2016-10" db="EMBL/GenBank/DDBJ databases">
        <authorList>
            <person name="de Groot N.N."/>
        </authorList>
    </citation>
    <scope>NUCLEOTIDE SEQUENCE [LARGE SCALE GENOMIC DNA]</scope>
    <source>
        <strain evidence="1 2">CGMCC 1.10836</strain>
    </source>
</reference>
<keyword evidence="2" id="KW-1185">Reference proteome</keyword>
<gene>
    <name evidence="1" type="ORF">SAMN05216227_10183</name>
</gene>